<gene>
    <name evidence="1" type="ORF">BO70DRAFT_395123</name>
</gene>
<name>A0A317WHN2_9EURO</name>
<accession>A0A317WHN2</accession>
<proteinExistence type="predicted"/>
<organism evidence="1 2">
    <name type="scientific">Aspergillus heteromorphus CBS 117.55</name>
    <dbReference type="NCBI Taxonomy" id="1448321"/>
    <lineage>
        <taxon>Eukaryota</taxon>
        <taxon>Fungi</taxon>
        <taxon>Dikarya</taxon>
        <taxon>Ascomycota</taxon>
        <taxon>Pezizomycotina</taxon>
        <taxon>Eurotiomycetes</taxon>
        <taxon>Eurotiomycetidae</taxon>
        <taxon>Eurotiales</taxon>
        <taxon>Aspergillaceae</taxon>
        <taxon>Aspergillus</taxon>
        <taxon>Aspergillus subgen. Circumdati</taxon>
    </lineage>
</organism>
<comment type="caution">
    <text evidence="1">The sequence shown here is derived from an EMBL/GenBank/DDBJ whole genome shotgun (WGS) entry which is preliminary data.</text>
</comment>
<protein>
    <submittedName>
        <fullName evidence="1">Uncharacterized protein</fullName>
    </submittedName>
</protein>
<evidence type="ECO:0000313" key="1">
    <source>
        <dbReference type="EMBL" id="PWY85994.1"/>
    </source>
</evidence>
<reference evidence="1 2" key="1">
    <citation type="submission" date="2016-12" db="EMBL/GenBank/DDBJ databases">
        <title>The genomes of Aspergillus section Nigri reveals drivers in fungal speciation.</title>
        <authorList>
            <consortium name="DOE Joint Genome Institute"/>
            <person name="Vesth T.C."/>
            <person name="Nybo J."/>
            <person name="Theobald S."/>
            <person name="Brandl J."/>
            <person name="Frisvad J.C."/>
            <person name="Nielsen K.F."/>
            <person name="Lyhne E.K."/>
            <person name="Kogle M.E."/>
            <person name="Kuo A."/>
            <person name="Riley R."/>
            <person name="Clum A."/>
            <person name="Nolan M."/>
            <person name="Lipzen A."/>
            <person name="Salamov A."/>
            <person name="Henrissat B."/>
            <person name="Wiebenga A."/>
            <person name="De Vries R.P."/>
            <person name="Grigoriev I.V."/>
            <person name="Mortensen U.H."/>
            <person name="Andersen M.R."/>
            <person name="Baker S.E."/>
        </authorList>
    </citation>
    <scope>NUCLEOTIDE SEQUENCE [LARGE SCALE GENOMIC DNA]</scope>
    <source>
        <strain evidence="1 2">CBS 117.55</strain>
    </source>
</reference>
<dbReference type="OrthoDB" id="4644262at2759"/>
<dbReference type="EMBL" id="MSFL01000008">
    <property type="protein sequence ID" value="PWY85994.1"/>
    <property type="molecule type" value="Genomic_DNA"/>
</dbReference>
<keyword evidence="2" id="KW-1185">Reference proteome</keyword>
<dbReference type="AlphaFoldDB" id="A0A317WHN2"/>
<dbReference type="Proteomes" id="UP000247233">
    <property type="component" value="Unassembled WGS sequence"/>
</dbReference>
<dbReference type="RefSeq" id="XP_025400546.1">
    <property type="nucleotide sequence ID" value="XM_025546515.1"/>
</dbReference>
<dbReference type="GeneID" id="37068752"/>
<sequence>MADESKMHQAINATTVILEAALETSDLKEYACELLGAKHVQYEQGQLGFCYLIKLGAYYTLTAGTFILQQGVCDENGNCAFLLEVALRMVGGLVGRALPSVCTAVFEELWSSCNGSIGGTAQISMTGSQTGTYPNDSVVTCPAWSAGTIGEGVAWNWSVLPR</sequence>
<dbReference type="VEuPathDB" id="FungiDB:BO70DRAFT_395123"/>
<evidence type="ECO:0000313" key="2">
    <source>
        <dbReference type="Proteomes" id="UP000247233"/>
    </source>
</evidence>